<evidence type="ECO:0000313" key="2">
    <source>
        <dbReference type="Proteomes" id="UP001499878"/>
    </source>
</evidence>
<evidence type="ECO:0000313" key="1">
    <source>
        <dbReference type="EMBL" id="GAA5216893.1"/>
    </source>
</evidence>
<protein>
    <submittedName>
        <fullName evidence="1">Uncharacterized protein</fullName>
    </submittedName>
</protein>
<dbReference type="Proteomes" id="UP001499878">
    <property type="component" value="Unassembled WGS sequence"/>
</dbReference>
<proteinExistence type="predicted"/>
<dbReference type="EMBL" id="BAABJR010000028">
    <property type="protein sequence ID" value="GAA5216893.1"/>
    <property type="molecule type" value="Genomic_DNA"/>
</dbReference>
<sequence length="81" mass="8621">MTDSTERRATPGELCTCGRQAVVVYSNAEFGDVGHCGIEGSQARPVLPCPWCGSTEPHTAPWGDPGKCPDYQLRARAGSRA</sequence>
<gene>
    <name evidence="1" type="ORF">GCM10023323_71760</name>
</gene>
<keyword evidence="2" id="KW-1185">Reference proteome</keyword>
<accession>A0ABP9TDH0</accession>
<name>A0ABP9TDH0_9ACTN</name>
<organism evidence="1 2">
    <name type="scientific">Streptomyces thinghirensis</name>
    <dbReference type="NCBI Taxonomy" id="551547"/>
    <lineage>
        <taxon>Bacteria</taxon>
        <taxon>Bacillati</taxon>
        <taxon>Actinomycetota</taxon>
        <taxon>Actinomycetes</taxon>
        <taxon>Kitasatosporales</taxon>
        <taxon>Streptomycetaceae</taxon>
        <taxon>Streptomyces</taxon>
    </lineage>
</organism>
<reference evidence="2" key="1">
    <citation type="journal article" date="2019" name="Int. J. Syst. Evol. Microbiol.">
        <title>The Global Catalogue of Microorganisms (GCM) 10K type strain sequencing project: providing services to taxonomists for standard genome sequencing and annotation.</title>
        <authorList>
            <consortium name="The Broad Institute Genomics Platform"/>
            <consortium name="The Broad Institute Genome Sequencing Center for Infectious Disease"/>
            <person name="Wu L."/>
            <person name="Ma J."/>
        </authorList>
    </citation>
    <scope>NUCLEOTIDE SEQUENCE [LARGE SCALE GENOMIC DNA]</scope>
    <source>
        <strain evidence="2">JCM 18306</strain>
    </source>
</reference>
<comment type="caution">
    <text evidence="1">The sequence shown here is derived from an EMBL/GenBank/DDBJ whole genome shotgun (WGS) entry which is preliminary data.</text>
</comment>